<feature type="domain" description="Rod shape-determining protein MreC beta-barrel core" evidence="5">
    <location>
        <begin position="40"/>
        <end position="166"/>
    </location>
</feature>
<dbReference type="PANTHER" id="PTHR34138:SF1">
    <property type="entry name" value="CELL SHAPE-DETERMINING PROTEIN MREC"/>
    <property type="match status" value="1"/>
</dbReference>
<dbReference type="PANTHER" id="PTHR34138">
    <property type="entry name" value="CELL SHAPE-DETERMINING PROTEIN MREC"/>
    <property type="match status" value="1"/>
</dbReference>
<dbReference type="AlphaFoldDB" id="A0A841SWA6"/>
<dbReference type="EMBL" id="JACJVQ010000007">
    <property type="protein sequence ID" value="MBB6634468.1"/>
    <property type="molecule type" value="Genomic_DNA"/>
</dbReference>
<dbReference type="InterPro" id="IPR055342">
    <property type="entry name" value="MreC_beta-barrel_core"/>
</dbReference>
<dbReference type="Pfam" id="PF04085">
    <property type="entry name" value="MreC"/>
    <property type="match status" value="1"/>
</dbReference>
<evidence type="ECO:0000313" key="6">
    <source>
        <dbReference type="EMBL" id="MBB6634468.1"/>
    </source>
</evidence>
<dbReference type="GO" id="GO:0005886">
    <property type="term" value="C:plasma membrane"/>
    <property type="evidence" value="ECO:0007669"/>
    <property type="project" value="TreeGrafter"/>
</dbReference>
<gene>
    <name evidence="6" type="ORF">H7B67_10115</name>
</gene>
<accession>A0A841SWA6</accession>
<comment type="similarity">
    <text evidence="1">Belongs to the MreC family.</text>
</comment>
<evidence type="ECO:0000259" key="5">
    <source>
        <dbReference type="Pfam" id="PF04085"/>
    </source>
</evidence>
<name>A0A841SWA6_9BACL</name>
<dbReference type="Gene3D" id="2.40.10.340">
    <property type="entry name" value="Rod shape-determining protein MreC, domain 1"/>
    <property type="match status" value="1"/>
</dbReference>
<sequence length="192" mass="20800">MKSVQLQFQNKQLEKAYEVMQQLPGTNTYSMANIIRLTPARTGIEIDLGKLDGIQKNDPVLSLEQNFVGIVSEITDRTSIIQLINTTEFLTNQGISVTVRGRETTMGILEYDLSANSPIVDKIPEDQIIQAGDVIETIGGDLSKYPAGLRIGTVSEVSAGSLGISVQAALTIPEFPKPNESMVIIVHSSSIP</sequence>
<reference evidence="6 7" key="1">
    <citation type="submission" date="2020-08" db="EMBL/GenBank/DDBJ databases">
        <title>Cohnella phylogeny.</title>
        <authorList>
            <person name="Dunlap C."/>
        </authorList>
    </citation>
    <scope>NUCLEOTIDE SEQUENCE [LARGE SCALE GENOMIC DNA]</scope>
    <source>
        <strain evidence="6 7">DSM 25241</strain>
    </source>
</reference>
<evidence type="ECO:0000256" key="1">
    <source>
        <dbReference type="ARBA" id="ARBA00009369"/>
    </source>
</evidence>
<dbReference type="InterPro" id="IPR042175">
    <property type="entry name" value="Cell/Rod_MreC_2"/>
</dbReference>
<organism evidence="6 7">
    <name type="scientific">Cohnella thailandensis</name>
    <dbReference type="NCBI Taxonomy" id="557557"/>
    <lineage>
        <taxon>Bacteria</taxon>
        <taxon>Bacillati</taxon>
        <taxon>Bacillota</taxon>
        <taxon>Bacilli</taxon>
        <taxon>Bacillales</taxon>
        <taxon>Paenibacillaceae</taxon>
        <taxon>Cohnella</taxon>
    </lineage>
</organism>
<keyword evidence="7" id="KW-1185">Reference proteome</keyword>
<comment type="caution">
    <text evidence="6">The sequence shown here is derived from an EMBL/GenBank/DDBJ whole genome shotgun (WGS) entry which is preliminary data.</text>
</comment>
<proteinExistence type="inferred from homology"/>
<dbReference type="InterPro" id="IPR007221">
    <property type="entry name" value="MreC"/>
</dbReference>
<evidence type="ECO:0000256" key="2">
    <source>
        <dbReference type="ARBA" id="ARBA00013855"/>
    </source>
</evidence>
<evidence type="ECO:0000256" key="3">
    <source>
        <dbReference type="ARBA" id="ARBA00022960"/>
    </source>
</evidence>
<evidence type="ECO:0000256" key="4">
    <source>
        <dbReference type="ARBA" id="ARBA00032089"/>
    </source>
</evidence>
<dbReference type="Proteomes" id="UP000535838">
    <property type="component" value="Unassembled WGS sequence"/>
</dbReference>
<dbReference type="GO" id="GO:0008360">
    <property type="term" value="P:regulation of cell shape"/>
    <property type="evidence" value="ECO:0007669"/>
    <property type="project" value="UniProtKB-KW"/>
</dbReference>
<dbReference type="RefSeq" id="WP_185119709.1">
    <property type="nucleotide sequence ID" value="NZ_JACJVQ010000007.1"/>
</dbReference>
<dbReference type="InterPro" id="IPR042177">
    <property type="entry name" value="Cell/Rod_1"/>
</dbReference>
<protein>
    <recommendedName>
        <fullName evidence="2">Cell shape-determining protein MreC</fullName>
    </recommendedName>
    <alternativeName>
        <fullName evidence="4">Cell shape protein MreC</fullName>
    </alternativeName>
</protein>
<keyword evidence="3" id="KW-0133">Cell shape</keyword>
<evidence type="ECO:0000313" key="7">
    <source>
        <dbReference type="Proteomes" id="UP000535838"/>
    </source>
</evidence>
<dbReference type="Gene3D" id="2.40.10.350">
    <property type="entry name" value="Rod shape-determining protein MreC, domain 2"/>
    <property type="match status" value="1"/>
</dbReference>